<protein>
    <submittedName>
        <fullName evidence="3">Bifunctional xylanase/deacetylase</fullName>
    </submittedName>
</protein>
<keyword evidence="3" id="KW-0624">Polysaccharide degradation</keyword>
<dbReference type="InterPro" id="IPR002509">
    <property type="entry name" value="NODB_dom"/>
</dbReference>
<feature type="region of interest" description="Disordered" evidence="1">
    <location>
        <begin position="296"/>
        <end position="317"/>
    </location>
</feature>
<dbReference type="Pfam" id="PF01522">
    <property type="entry name" value="Polysacc_deac_1"/>
    <property type="match status" value="1"/>
</dbReference>
<organism evidence="3 4">
    <name type="scientific">Rothia aeria</name>
    <dbReference type="NCBI Taxonomy" id="172042"/>
    <lineage>
        <taxon>Bacteria</taxon>
        <taxon>Bacillati</taxon>
        <taxon>Actinomycetota</taxon>
        <taxon>Actinomycetes</taxon>
        <taxon>Micrococcales</taxon>
        <taxon>Micrococcaceae</taxon>
        <taxon>Rothia</taxon>
    </lineage>
</organism>
<gene>
    <name evidence="3" type="primary">xynD_1</name>
    <name evidence="3" type="ORF">NCTC10207_01269</name>
</gene>
<dbReference type="AlphaFoldDB" id="A0A7Z9A5H8"/>
<dbReference type="CDD" id="cd10917">
    <property type="entry name" value="CE4_NodB_like_6s_7s"/>
    <property type="match status" value="1"/>
</dbReference>
<dbReference type="SUPFAM" id="SSF88713">
    <property type="entry name" value="Glycoside hydrolase/deacetylase"/>
    <property type="match status" value="1"/>
</dbReference>
<dbReference type="Proteomes" id="UP000282386">
    <property type="component" value="Chromosome"/>
</dbReference>
<dbReference type="GO" id="GO:0016798">
    <property type="term" value="F:hydrolase activity, acting on glycosyl bonds"/>
    <property type="evidence" value="ECO:0007669"/>
    <property type="project" value="UniProtKB-KW"/>
</dbReference>
<dbReference type="Gene3D" id="3.20.20.370">
    <property type="entry name" value="Glycoside hydrolase/deacetylase"/>
    <property type="match status" value="1"/>
</dbReference>
<dbReference type="PROSITE" id="PS51257">
    <property type="entry name" value="PROKAR_LIPOPROTEIN"/>
    <property type="match status" value="1"/>
</dbReference>
<keyword evidence="3" id="KW-0378">Hydrolase</keyword>
<accession>A0A7Z9A5H8</accession>
<evidence type="ECO:0000259" key="2">
    <source>
        <dbReference type="PROSITE" id="PS51677"/>
    </source>
</evidence>
<keyword evidence="3" id="KW-0119">Carbohydrate metabolism</keyword>
<name>A0A7Z9A5H8_9MICC</name>
<sequence length="317" mass="35921">MLRSMTIHNSLFSRRTFVVGSIIPLIAGCSSKNTVENAAETRFIAAPTGTPHSDDASPTAAVDSPEPAEPPVSKNPIAKPHPWKDIQYRLAGEGHYVAWTVDDGANPETVRAYAEFAAKTGTRLTFFINASYTSFEQNLDVLLPLVKSGQIQIANHTYNHPNLLNLDDKQVKEEFVRNEEEIMRLFGVSSKPYFRPPYGYYDDRVLKIAAKAGFSRPVLWEGTTGDEGQTTQRVVLKRTKKYMKPQRIMLGHLNYTTIISLLERIKELLDERGLVTVTLRDYYGEASEEELKIVRDAEAEEKKKEEEKKKQKEKEKK</sequence>
<dbReference type="PANTHER" id="PTHR10587">
    <property type="entry name" value="GLYCOSYL TRANSFERASE-RELATED"/>
    <property type="match status" value="1"/>
</dbReference>
<evidence type="ECO:0000313" key="3">
    <source>
        <dbReference type="EMBL" id="VEI23172.1"/>
    </source>
</evidence>
<dbReference type="PROSITE" id="PS51677">
    <property type="entry name" value="NODB"/>
    <property type="match status" value="1"/>
</dbReference>
<reference evidence="3 4" key="1">
    <citation type="submission" date="2018-12" db="EMBL/GenBank/DDBJ databases">
        <authorList>
            <consortium name="Pathogen Informatics"/>
        </authorList>
    </citation>
    <scope>NUCLEOTIDE SEQUENCE [LARGE SCALE GENOMIC DNA]</scope>
    <source>
        <strain evidence="3 4">NCTC10207</strain>
    </source>
</reference>
<evidence type="ECO:0000313" key="4">
    <source>
        <dbReference type="Proteomes" id="UP000282386"/>
    </source>
</evidence>
<dbReference type="GO" id="GO:0016810">
    <property type="term" value="F:hydrolase activity, acting on carbon-nitrogen (but not peptide) bonds"/>
    <property type="evidence" value="ECO:0007669"/>
    <property type="project" value="InterPro"/>
</dbReference>
<dbReference type="InterPro" id="IPR050248">
    <property type="entry name" value="Polysacc_deacetylase_ArnD"/>
</dbReference>
<feature type="domain" description="NodB homology" evidence="2">
    <location>
        <begin position="95"/>
        <end position="277"/>
    </location>
</feature>
<dbReference type="EMBL" id="LR134479">
    <property type="protein sequence ID" value="VEI23172.1"/>
    <property type="molecule type" value="Genomic_DNA"/>
</dbReference>
<keyword evidence="3" id="KW-0326">Glycosidase</keyword>
<evidence type="ECO:0000256" key="1">
    <source>
        <dbReference type="SAM" id="MobiDB-lite"/>
    </source>
</evidence>
<dbReference type="GO" id="GO:0045493">
    <property type="term" value="P:xylan catabolic process"/>
    <property type="evidence" value="ECO:0007669"/>
    <property type="project" value="UniProtKB-KW"/>
</dbReference>
<feature type="region of interest" description="Disordered" evidence="1">
    <location>
        <begin position="45"/>
        <end position="80"/>
    </location>
</feature>
<proteinExistence type="predicted"/>
<keyword evidence="3" id="KW-0858">Xylan degradation</keyword>
<dbReference type="InterPro" id="IPR011330">
    <property type="entry name" value="Glyco_hydro/deAcase_b/a-brl"/>
</dbReference>